<evidence type="ECO:0000259" key="10">
    <source>
        <dbReference type="Pfam" id="PF00060"/>
    </source>
</evidence>
<gene>
    <name evidence="11" type="ORF">NQ317_002853</name>
</gene>
<keyword evidence="8" id="KW-0325">Glycoprotein</keyword>
<accession>A0ABQ9JWP3</accession>
<feature type="domain" description="Ionotropic glutamate receptor C-terminal" evidence="10">
    <location>
        <begin position="237"/>
        <end position="341"/>
    </location>
</feature>
<dbReference type="Gene3D" id="1.10.287.70">
    <property type="match status" value="1"/>
</dbReference>
<name>A0ABQ9JWP3_9CUCU</name>
<dbReference type="InterPro" id="IPR052192">
    <property type="entry name" value="Insect_Ionotropic_Sensory_Rcpt"/>
</dbReference>
<feature type="non-terminal residue" evidence="11">
    <location>
        <position position="1"/>
    </location>
</feature>
<keyword evidence="5 9" id="KW-1133">Transmembrane helix</keyword>
<evidence type="ECO:0000256" key="2">
    <source>
        <dbReference type="ARBA" id="ARBA00008685"/>
    </source>
</evidence>
<comment type="subcellular location">
    <subcellularLocation>
        <location evidence="1">Cell membrane</location>
        <topology evidence="1">Multi-pass membrane protein</topology>
    </subcellularLocation>
</comment>
<evidence type="ECO:0000256" key="1">
    <source>
        <dbReference type="ARBA" id="ARBA00004651"/>
    </source>
</evidence>
<keyword evidence="3" id="KW-1003">Cell membrane</keyword>
<feature type="non-terminal residue" evidence="11">
    <location>
        <position position="393"/>
    </location>
</feature>
<evidence type="ECO:0000256" key="9">
    <source>
        <dbReference type="SAM" id="Phobius"/>
    </source>
</evidence>
<organism evidence="11 12">
    <name type="scientific">Molorchus minor</name>
    <dbReference type="NCBI Taxonomy" id="1323400"/>
    <lineage>
        <taxon>Eukaryota</taxon>
        <taxon>Metazoa</taxon>
        <taxon>Ecdysozoa</taxon>
        <taxon>Arthropoda</taxon>
        <taxon>Hexapoda</taxon>
        <taxon>Insecta</taxon>
        <taxon>Pterygota</taxon>
        <taxon>Neoptera</taxon>
        <taxon>Endopterygota</taxon>
        <taxon>Coleoptera</taxon>
        <taxon>Polyphaga</taxon>
        <taxon>Cucujiformia</taxon>
        <taxon>Chrysomeloidea</taxon>
        <taxon>Cerambycidae</taxon>
        <taxon>Lamiinae</taxon>
        <taxon>Monochamini</taxon>
        <taxon>Molorchus</taxon>
    </lineage>
</organism>
<evidence type="ECO:0000256" key="4">
    <source>
        <dbReference type="ARBA" id="ARBA00022692"/>
    </source>
</evidence>
<dbReference type="Pfam" id="PF00060">
    <property type="entry name" value="Lig_chan"/>
    <property type="match status" value="1"/>
</dbReference>
<dbReference type="PANTHER" id="PTHR42643">
    <property type="entry name" value="IONOTROPIC RECEPTOR 20A-RELATED"/>
    <property type="match status" value="1"/>
</dbReference>
<reference evidence="11" key="1">
    <citation type="journal article" date="2023" name="Insect Mol. Biol.">
        <title>Genome sequencing provides insights into the evolution of gene families encoding plant cell wall-degrading enzymes in longhorned beetles.</title>
        <authorList>
            <person name="Shin N.R."/>
            <person name="Okamura Y."/>
            <person name="Kirsch R."/>
            <person name="Pauchet Y."/>
        </authorList>
    </citation>
    <scope>NUCLEOTIDE SEQUENCE</scope>
    <source>
        <strain evidence="11">MMC_N1</strain>
    </source>
</reference>
<evidence type="ECO:0000313" key="12">
    <source>
        <dbReference type="Proteomes" id="UP001162164"/>
    </source>
</evidence>
<evidence type="ECO:0000256" key="7">
    <source>
        <dbReference type="ARBA" id="ARBA00023170"/>
    </source>
</evidence>
<keyword evidence="6 9" id="KW-0472">Membrane</keyword>
<evidence type="ECO:0000256" key="8">
    <source>
        <dbReference type="ARBA" id="ARBA00023180"/>
    </source>
</evidence>
<evidence type="ECO:0000256" key="6">
    <source>
        <dbReference type="ARBA" id="ARBA00023136"/>
    </source>
</evidence>
<protein>
    <recommendedName>
        <fullName evidence="10">Ionotropic glutamate receptor C-terminal domain-containing protein</fullName>
    </recommendedName>
</protein>
<dbReference type="EMBL" id="JAPWTJ010000143">
    <property type="protein sequence ID" value="KAJ8982127.1"/>
    <property type="molecule type" value="Genomic_DNA"/>
</dbReference>
<dbReference type="Proteomes" id="UP001162164">
    <property type="component" value="Unassembled WGS sequence"/>
</dbReference>
<proteinExistence type="inferred from homology"/>
<keyword evidence="7" id="KW-0675">Receptor</keyword>
<dbReference type="InterPro" id="IPR001320">
    <property type="entry name" value="Iontro_rcpt_C"/>
</dbReference>
<dbReference type="PANTHER" id="PTHR42643:SF33">
    <property type="entry name" value="GLUTAMATE RECEPTOR 2-LIKE PROTEIN"/>
    <property type="match status" value="1"/>
</dbReference>
<dbReference type="SUPFAM" id="SSF53850">
    <property type="entry name" value="Periplasmic binding protein-like II"/>
    <property type="match status" value="1"/>
</dbReference>
<keyword evidence="12" id="KW-1185">Reference proteome</keyword>
<evidence type="ECO:0000256" key="3">
    <source>
        <dbReference type="ARBA" id="ARBA00022475"/>
    </source>
</evidence>
<evidence type="ECO:0000313" key="11">
    <source>
        <dbReference type="EMBL" id="KAJ8982127.1"/>
    </source>
</evidence>
<evidence type="ECO:0000256" key="5">
    <source>
        <dbReference type="ARBA" id="ARBA00022989"/>
    </source>
</evidence>
<feature type="transmembrane region" description="Helical" evidence="9">
    <location>
        <begin position="233"/>
        <end position="255"/>
    </location>
</feature>
<keyword evidence="4 9" id="KW-0812">Transmembrane</keyword>
<comment type="caution">
    <text evidence="11">The sequence shown here is derived from an EMBL/GenBank/DDBJ whole genome shotgun (WGS) entry which is preliminary data.</text>
</comment>
<comment type="similarity">
    <text evidence="2">Belongs to the glutamate-gated ion channel (TC 1.A.10.1) family.</text>
</comment>
<sequence>AEHQKLFNQPFRWLIWGTSNDSIFDDYYFGVDSRVFIAEKSCLGYDIKSLYKHGENSSNFQENHISTWKNQKGFFKVKEFSVAKNRTDLMGITIPISFVITNSDTHNHLWDYRDTHIDAISKLNWILIYHLLSFVNGTSVNIFRNTWGYKNTTTYLYSGLIGDLQVGHAELGDLIQHKPPSVMVAGTPSFFTMDRIDIVDYIAATTPTFMKFIFRAPPLSYVANVFTLPFDTYVWYSSIVLAGAILLVLYIINICEWKNPHFRKNWMVLVRYNPTCLTYCCLKLEQSPNKDMMQNSKSNSGRIATIFIFIALMFLYTSYSANIVALLQSTTESIRTLEDLLYSRISLGVEDIVYAHYYFENAEEPIRKKIYEQKIAPKGQKSGFMTVQEGIRK</sequence>
<feature type="transmembrane region" description="Helical" evidence="9">
    <location>
        <begin position="303"/>
        <end position="327"/>
    </location>
</feature>